<feature type="domain" description="DUF5118" evidence="5">
    <location>
        <begin position="45"/>
        <end position="94"/>
    </location>
</feature>
<proteinExistence type="predicted"/>
<keyword evidence="7" id="KW-1185">Reference proteome</keyword>
<dbReference type="PROSITE" id="PS51257">
    <property type="entry name" value="PROKAR_LIPOPROTEIN"/>
    <property type="match status" value="1"/>
</dbReference>
<dbReference type="Pfam" id="PF17148">
    <property type="entry name" value="DUF5117"/>
    <property type="match status" value="1"/>
</dbReference>
<evidence type="ECO:0000259" key="4">
    <source>
        <dbReference type="Pfam" id="PF17148"/>
    </source>
</evidence>
<dbReference type="PANTHER" id="PTHR38478">
    <property type="entry name" value="PEPTIDASE M1A AND M12B"/>
    <property type="match status" value="1"/>
</dbReference>
<gene>
    <name evidence="6" type="ORF">HMPREF9302_01685</name>
</gene>
<dbReference type="AlphaFoldDB" id="A0A096CD86"/>
<comment type="caution">
    <text evidence="6">The sequence shown here is derived from an EMBL/GenBank/DDBJ whole genome shotgun (WGS) entry which is preliminary data.</text>
</comment>
<dbReference type="SUPFAM" id="SSF55486">
    <property type="entry name" value="Metalloproteases ('zincins'), catalytic domain"/>
    <property type="match status" value="1"/>
</dbReference>
<evidence type="ECO:0000259" key="5">
    <source>
        <dbReference type="Pfam" id="PF17162"/>
    </source>
</evidence>
<dbReference type="InterPro" id="IPR032534">
    <property type="entry name" value="EcxA_zinc-bd"/>
</dbReference>
<keyword evidence="2" id="KW-0732">Signal</keyword>
<dbReference type="PANTHER" id="PTHR38478:SF1">
    <property type="entry name" value="ZINC DEPENDENT METALLOPROTEASE DOMAIN LIPOPROTEIN"/>
    <property type="match status" value="1"/>
</dbReference>
<feature type="domain" description="EcxA zinc-binding" evidence="3">
    <location>
        <begin position="430"/>
        <end position="730"/>
    </location>
</feature>
<accession>A0A096CD86</accession>
<dbReference type="Proteomes" id="UP000029614">
    <property type="component" value="Unassembled WGS sequence"/>
</dbReference>
<dbReference type="Pfam" id="PF17162">
    <property type="entry name" value="DUF5118"/>
    <property type="match status" value="1"/>
</dbReference>
<evidence type="ECO:0000259" key="3">
    <source>
        <dbReference type="Pfam" id="PF16313"/>
    </source>
</evidence>
<feature type="signal peptide" evidence="2">
    <location>
        <begin position="1"/>
        <end position="27"/>
    </location>
</feature>
<feature type="coiled-coil region" evidence="1">
    <location>
        <begin position="26"/>
        <end position="53"/>
    </location>
</feature>
<evidence type="ECO:0000313" key="6">
    <source>
        <dbReference type="EMBL" id="KGF52877.1"/>
    </source>
</evidence>
<dbReference type="Pfam" id="PF16313">
    <property type="entry name" value="DUF4953"/>
    <property type="match status" value="1"/>
</dbReference>
<dbReference type="InterPro" id="IPR033413">
    <property type="entry name" value="DUF5117"/>
</dbReference>
<feature type="chain" id="PRO_5001916867" description="DUF5117 domain-containing protein" evidence="2">
    <location>
        <begin position="28"/>
        <end position="846"/>
    </location>
</feature>
<dbReference type="InterPro" id="IPR033428">
    <property type="entry name" value="DUF5118"/>
</dbReference>
<dbReference type="RefSeq" id="WP_036854142.1">
    <property type="nucleotide sequence ID" value="NZ_JRNU01000005.1"/>
</dbReference>
<reference evidence="6 7" key="1">
    <citation type="submission" date="2014-07" db="EMBL/GenBank/DDBJ databases">
        <authorList>
            <person name="McCorrison J."/>
            <person name="Sanka R."/>
            <person name="Torralba M."/>
            <person name="Gillis M."/>
            <person name="Haft D.H."/>
            <person name="Methe B."/>
            <person name="Sutton G."/>
            <person name="Nelson K.E."/>
        </authorList>
    </citation>
    <scope>NUCLEOTIDE SEQUENCE [LARGE SCALE GENOMIC DNA]</scope>
    <source>
        <strain evidence="6 7">DNF00058</strain>
    </source>
</reference>
<protein>
    <recommendedName>
        <fullName evidence="8">DUF5117 domain-containing protein</fullName>
    </recommendedName>
</protein>
<dbReference type="InterPro" id="IPR034032">
    <property type="entry name" value="Zn_MMP-like_bac"/>
</dbReference>
<evidence type="ECO:0000256" key="1">
    <source>
        <dbReference type="SAM" id="Coils"/>
    </source>
</evidence>
<sequence length="846" mass="96299">MKLTSLRTYTTAIILLLSCLFITTANADDNKKKEEKKEKKEKKETKYDKLFKNKLVDKATSKFITIYKTDGKLYFELPLKYLKKEMLLGGTISSVTDPTYITVGMKNFNPIDFYFEKQDSSIVMKTPNTIVYQDKNTSLQMKEALALSYRDPIFTGFKIEAYNNDSTAVVFDVTSLLGKPNTLLPIIPKKNGDFTINGTPKSEMSYTKAIKSFDDNLTITNDFNYNITASILSIPLSSDIPNTIGVTYSLMLLPKSNMRPRIIDSRIGVASTRKIFFKNDMSKSDVVFLAHRWKLIPRNKHAYTKGKLSLPEKPIRFYIDDTFPQAWKEPIKKGVLAWNKAFEKAGFKNAIEVADFPQNDKNFDPDDLAFSCIRYVPNKAENPFSASWVNPATGEIINASVFINSNIRYLLHKWRFVETAATDPEARSGKLSDKLFAEGLTMVVAQEIGKTLGLLPNPGASSTYSVENLRRAQFTKANGLTPSIMDDVHYNYIAQPTDHNATLCSYSPGMYDCHTIEWDYRYFDTEKISASKEAKILEDLTDKRVKDPRYRYYREKTILWDPRVQPGALGDDPIKRAKLGIQNLNTIQKNILSWVKNDEDSRIKEKLYLSIAQQYYAFFKQVMSLVGGIYLNDMKESSGVPRYQVVPKNKQREALLWALAEACHFKHHANTTLEKRGFIAISYYDQLLEFIGYELMGARTRVAVASHLDNKAYTQKEFFDDLFNGIFKSVYVGKAPSQEERILQQTFLTYSRSVIAKSSGKSSIGSKSLKDSNNIIPTTVGYGNPTSSLAPTITPAMVDRSDIYFYSSLLKLKPMLEKCLKKNLPNDAKAHYQMLLFKVNKELEDK</sequence>
<evidence type="ECO:0000313" key="7">
    <source>
        <dbReference type="Proteomes" id="UP000029614"/>
    </source>
</evidence>
<evidence type="ECO:0008006" key="8">
    <source>
        <dbReference type="Google" id="ProtNLM"/>
    </source>
</evidence>
<evidence type="ECO:0000256" key="2">
    <source>
        <dbReference type="SAM" id="SignalP"/>
    </source>
</evidence>
<dbReference type="CDD" id="cd04276">
    <property type="entry name" value="ZnMc_MMP_like_2"/>
    <property type="match status" value="1"/>
</dbReference>
<feature type="domain" description="DUF5117" evidence="4">
    <location>
        <begin position="113"/>
        <end position="298"/>
    </location>
</feature>
<dbReference type="OrthoDB" id="9776599at2"/>
<dbReference type="EMBL" id="JRNU01000005">
    <property type="protein sequence ID" value="KGF52877.1"/>
    <property type="molecule type" value="Genomic_DNA"/>
</dbReference>
<keyword evidence="1" id="KW-0175">Coiled coil</keyword>
<organism evidence="6 7">
    <name type="scientific">Prevotella amnii DNF00058</name>
    <dbReference type="NCBI Taxonomy" id="1401066"/>
    <lineage>
        <taxon>Bacteria</taxon>
        <taxon>Pseudomonadati</taxon>
        <taxon>Bacteroidota</taxon>
        <taxon>Bacteroidia</taxon>
        <taxon>Bacteroidales</taxon>
        <taxon>Prevotellaceae</taxon>
        <taxon>Prevotella</taxon>
    </lineage>
</organism>
<name>A0A096CD86_9BACT</name>